<feature type="compositionally biased region" description="Low complexity" evidence="5">
    <location>
        <begin position="220"/>
        <end position="229"/>
    </location>
</feature>
<proteinExistence type="predicted"/>
<feature type="compositionally biased region" description="Basic and acidic residues" evidence="5">
    <location>
        <begin position="135"/>
        <end position="151"/>
    </location>
</feature>
<feature type="compositionally biased region" description="Low complexity" evidence="5">
    <location>
        <begin position="196"/>
        <end position="210"/>
    </location>
</feature>
<dbReference type="GO" id="GO:0005739">
    <property type="term" value="C:mitochondrion"/>
    <property type="evidence" value="ECO:0007669"/>
    <property type="project" value="TreeGrafter"/>
</dbReference>
<dbReference type="Pfam" id="PF21366">
    <property type="entry name" value="TRAFD1-XIAF1_ZnF"/>
    <property type="match status" value="1"/>
</dbReference>
<dbReference type="PANTHER" id="PTHR16295">
    <property type="entry name" value="TRAF-TYPE ZINC FINGER PROTEIN-RELATED"/>
    <property type="match status" value="1"/>
</dbReference>
<dbReference type="PANTHER" id="PTHR16295:SF10">
    <property type="entry name" value="EXPRESSED PROTEIN"/>
    <property type="match status" value="1"/>
</dbReference>
<evidence type="ECO:0000256" key="4">
    <source>
        <dbReference type="PROSITE-ProRule" id="PRU00207"/>
    </source>
</evidence>
<evidence type="ECO:0000259" key="6">
    <source>
        <dbReference type="PROSITE" id="PS50145"/>
    </source>
</evidence>
<dbReference type="EMBL" id="JH668299">
    <property type="protein sequence ID" value="KAG6443098.1"/>
    <property type="molecule type" value="Genomic_DNA"/>
</dbReference>
<keyword evidence="2 4" id="KW-0863">Zinc-finger</keyword>
<reference evidence="7" key="2">
    <citation type="submission" date="2020-12" db="EMBL/GenBank/DDBJ databases">
        <authorList>
            <person name="Kanost M."/>
        </authorList>
    </citation>
    <scope>NUCLEOTIDE SEQUENCE</scope>
</reference>
<keyword evidence="3 4" id="KW-0862">Zinc</keyword>
<dbReference type="Gene3D" id="3.30.40.10">
    <property type="entry name" value="Zinc/RING finger domain, C3HC4 (zinc finger)"/>
    <property type="match status" value="2"/>
</dbReference>
<evidence type="ECO:0000313" key="8">
    <source>
        <dbReference type="Proteomes" id="UP000791440"/>
    </source>
</evidence>
<sequence>MDEEETKVCPNCKREIPGINFTTHTVHCARNLRVCRVCKEPVPVADLQRHHDELHKQLPCKQCGESVCGTDLEDHIRDSCANTVKSCRYCELELPRRELPAHEGYCGVRTEQCPDCREWVMIKYRQLHLDSNHGFIRLDDDPAPIPKKDPYKSNLNRPTASRNIPSTSNGFVPSSIFDNFVKSVERVERVGNNNDGSSSSGGSSLSESIGRSGGSGGSDSAGSSSSGLGRKNTNGAQPPVKRTNDQPQININSASASKVDKDLGVSRGAVKKRMAPKPPAREPAPLPARDLPYYSAVERKQREEKQRAEQNAYNLSVGLPPVLSPAAKIEKLRKMDALQNREAPDTDYKNRLRKDIWSTPTVDPGYVVGSGPSADAGPSNLRSNHNPRPLLSDTAGPSNLRLEPRLTRPNLPGPLDSEPSRPINLRPNISRIDSAPLNIDNPRPKNINGPAKNQSPKDVDMKLEELRNLKPMTPMEFAERFNELQMRPQERVERADRFSEIKSSLRELRRGLNEVTAPYNSNAAAINVNNGRSNRESGSASPEGEEVRLPCEFCGVAIPMDDLVQHQTGCRPDLAQLRCGAGAGAGAGAAAQAVDNALNHNSAEPLDDPVIPCEFCARSLPVYLISEHQERCGREANLLFAD</sequence>
<evidence type="ECO:0000256" key="2">
    <source>
        <dbReference type="ARBA" id="ARBA00022771"/>
    </source>
</evidence>
<dbReference type="InterPro" id="IPR001293">
    <property type="entry name" value="Znf_TRAF"/>
</dbReference>
<dbReference type="SUPFAM" id="SSF49599">
    <property type="entry name" value="TRAF domain-like"/>
    <property type="match status" value="1"/>
</dbReference>
<feature type="domain" description="TRAF-type" evidence="6">
    <location>
        <begin position="58"/>
        <end position="99"/>
    </location>
</feature>
<evidence type="ECO:0000313" key="7">
    <source>
        <dbReference type="EMBL" id="KAG6443098.1"/>
    </source>
</evidence>
<dbReference type="Proteomes" id="UP000791440">
    <property type="component" value="Unassembled WGS sequence"/>
</dbReference>
<evidence type="ECO:0000256" key="5">
    <source>
        <dbReference type="SAM" id="MobiDB-lite"/>
    </source>
</evidence>
<evidence type="ECO:0000256" key="3">
    <source>
        <dbReference type="ARBA" id="ARBA00022833"/>
    </source>
</evidence>
<accession>A0A921YPL4</accession>
<feature type="zinc finger region" description="TRAF-type" evidence="4">
    <location>
        <begin position="58"/>
        <end position="99"/>
    </location>
</feature>
<protein>
    <recommendedName>
        <fullName evidence="6">TRAF-type domain-containing protein</fullName>
    </recommendedName>
</protein>
<reference evidence="7" key="1">
    <citation type="journal article" date="2016" name="Insect Biochem. Mol. Biol.">
        <title>Multifaceted biological insights from a draft genome sequence of the tobacco hornworm moth, Manduca sexta.</title>
        <authorList>
            <person name="Kanost M.R."/>
            <person name="Arrese E.L."/>
            <person name="Cao X."/>
            <person name="Chen Y.R."/>
            <person name="Chellapilla S."/>
            <person name="Goldsmith M.R."/>
            <person name="Grosse-Wilde E."/>
            <person name="Heckel D.G."/>
            <person name="Herndon N."/>
            <person name="Jiang H."/>
            <person name="Papanicolaou A."/>
            <person name="Qu J."/>
            <person name="Soulages J.L."/>
            <person name="Vogel H."/>
            <person name="Walters J."/>
            <person name="Waterhouse R.M."/>
            <person name="Ahn S.J."/>
            <person name="Almeida F.C."/>
            <person name="An C."/>
            <person name="Aqrawi P."/>
            <person name="Bretschneider A."/>
            <person name="Bryant W.B."/>
            <person name="Bucks S."/>
            <person name="Chao H."/>
            <person name="Chevignon G."/>
            <person name="Christen J.M."/>
            <person name="Clarke D.F."/>
            <person name="Dittmer N.T."/>
            <person name="Ferguson L.C.F."/>
            <person name="Garavelou S."/>
            <person name="Gordon K.H.J."/>
            <person name="Gunaratna R.T."/>
            <person name="Han Y."/>
            <person name="Hauser F."/>
            <person name="He Y."/>
            <person name="Heidel-Fischer H."/>
            <person name="Hirsh A."/>
            <person name="Hu Y."/>
            <person name="Jiang H."/>
            <person name="Kalra D."/>
            <person name="Klinner C."/>
            <person name="Konig C."/>
            <person name="Kovar C."/>
            <person name="Kroll A.R."/>
            <person name="Kuwar S.S."/>
            <person name="Lee S.L."/>
            <person name="Lehman R."/>
            <person name="Li K."/>
            <person name="Li Z."/>
            <person name="Liang H."/>
            <person name="Lovelace S."/>
            <person name="Lu Z."/>
            <person name="Mansfield J.H."/>
            <person name="McCulloch K.J."/>
            <person name="Mathew T."/>
            <person name="Morton B."/>
            <person name="Muzny D.M."/>
            <person name="Neunemann D."/>
            <person name="Ongeri F."/>
            <person name="Pauchet Y."/>
            <person name="Pu L.L."/>
            <person name="Pyrousis I."/>
            <person name="Rao X.J."/>
            <person name="Redding A."/>
            <person name="Roesel C."/>
            <person name="Sanchez-Gracia A."/>
            <person name="Schaack S."/>
            <person name="Shukla A."/>
            <person name="Tetreau G."/>
            <person name="Wang Y."/>
            <person name="Xiong G.H."/>
            <person name="Traut W."/>
            <person name="Walsh T.K."/>
            <person name="Worley K.C."/>
            <person name="Wu D."/>
            <person name="Wu W."/>
            <person name="Wu Y.Q."/>
            <person name="Zhang X."/>
            <person name="Zou Z."/>
            <person name="Zucker H."/>
            <person name="Briscoe A.D."/>
            <person name="Burmester T."/>
            <person name="Clem R.J."/>
            <person name="Feyereisen R."/>
            <person name="Grimmelikhuijzen C.J.P."/>
            <person name="Hamodrakas S.J."/>
            <person name="Hansson B.S."/>
            <person name="Huguet E."/>
            <person name="Jermiin L.S."/>
            <person name="Lan Q."/>
            <person name="Lehman H.K."/>
            <person name="Lorenzen M."/>
            <person name="Merzendorfer H."/>
            <person name="Michalopoulos I."/>
            <person name="Morton D.B."/>
            <person name="Muthukrishnan S."/>
            <person name="Oakeshott J.G."/>
            <person name="Palmer W."/>
            <person name="Park Y."/>
            <person name="Passarelli A.L."/>
            <person name="Rozas J."/>
            <person name="Schwartz L.M."/>
            <person name="Smith W."/>
            <person name="Southgate A."/>
            <person name="Vilcinskas A."/>
            <person name="Vogt R."/>
            <person name="Wang P."/>
            <person name="Werren J."/>
            <person name="Yu X.Q."/>
            <person name="Zhou J.J."/>
            <person name="Brown S.J."/>
            <person name="Scherer S.E."/>
            <person name="Richards S."/>
            <person name="Blissard G.W."/>
        </authorList>
    </citation>
    <scope>NUCLEOTIDE SEQUENCE</scope>
</reference>
<gene>
    <name evidence="7" type="ORF">O3G_MSEX002654</name>
</gene>
<dbReference type="InterPro" id="IPR051986">
    <property type="entry name" value="Innate_Immune_Apopt_Reg"/>
</dbReference>
<dbReference type="InterPro" id="IPR013083">
    <property type="entry name" value="Znf_RING/FYVE/PHD"/>
</dbReference>
<dbReference type="GO" id="GO:0008270">
    <property type="term" value="F:zinc ion binding"/>
    <property type="evidence" value="ECO:0007669"/>
    <property type="project" value="UniProtKB-KW"/>
</dbReference>
<dbReference type="AlphaFoldDB" id="A0A921YPL4"/>
<feature type="compositionally biased region" description="Polar residues" evidence="5">
    <location>
        <begin position="153"/>
        <end position="168"/>
    </location>
</feature>
<dbReference type="InterPro" id="IPR049439">
    <property type="entry name" value="TRAFD1-XIAF1_Znf"/>
</dbReference>
<feature type="region of interest" description="Disordered" evidence="5">
    <location>
        <begin position="135"/>
        <end position="168"/>
    </location>
</feature>
<evidence type="ECO:0000256" key="1">
    <source>
        <dbReference type="ARBA" id="ARBA00022723"/>
    </source>
</evidence>
<feature type="compositionally biased region" description="Polar residues" evidence="5">
    <location>
        <begin position="245"/>
        <end position="256"/>
    </location>
</feature>
<name>A0A921YPL4_MANSE</name>
<feature type="compositionally biased region" description="Pro residues" evidence="5">
    <location>
        <begin position="276"/>
        <end position="286"/>
    </location>
</feature>
<comment type="caution">
    <text evidence="7">The sequence shown here is derived from an EMBL/GenBank/DDBJ whole genome shotgun (WGS) entry which is preliminary data.</text>
</comment>
<keyword evidence="8" id="KW-1185">Reference proteome</keyword>
<dbReference type="PROSITE" id="PS50145">
    <property type="entry name" value="ZF_TRAF"/>
    <property type="match status" value="1"/>
</dbReference>
<keyword evidence="1 4" id="KW-0479">Metal-binding</keyword>
<feature type="region of interest" description="Disordered" evidence="5">
    <location>
        <begin position="359"/>
        <end position="457"/>
    </location>
</feature>
<organism evidence="7 8">
    <name type="scientific">Manduca sexta</name>
    <name type="common">Tobacco hawkmoth</name>
    <name type="synonym">Tobacco hornworm</name>
    <dbReference type="NCBI Taxonomy" id="7130"/>
    <lineage>
        <taxon>Eukaryota</taxon>
        <taxon>Metazoa</taxon>
        <taxon>Ecdysozoa</taxon>
        <taxon>Arthropoda</taxon>
        <taxon>Hexapoda</taxon>
        <taxon>Insecta</taxon>
        <taxon>Pterygota</taxon>
        <taxon>Neoptera</taxon>
        <taxon>Endopterygota</taxon>
        <taxon>Lepidoptera</taxon>
        <taxon>Glossata</taxon>
        <taxon>Ditrysia</taxon>
        <taxon>Bombycoidea</taxon>
        <taxon>Sphingidae</taxon>
        <taxon>Sphinginae</taxon>
        <taxon>Sphingini</taxon>
        <taxon>Manduca</taxon>
    </lineage>
</organism>
<feature type="region of interest" description="Disordered" evidence="5">
    <location>
        <begin position="190"/>
        <end position="291"/>
    </location>
</feature>